<dbReference type="InterPro" id="IPR051710">
    <property type="entry name" value="Phosphatase_SH3-domain"/>
</dbReference>
<evidence type="ECO:0000313" key="2">
    <source>
        <dbReference type="Proteomes" id="UP000473826"/>
    </source>
</evidence>
<protein>
    <submittedName>
        <fullName evidence="1">Uncharacterized protein</fullName>
    </submittedName>
</protein>
<dbReference type="AlphaFoldDB" id="A0A7D8YWK3"/>
<dbReference type="SUPFAM" id="SSF53254">
    <property type="entry name" value="Phosphoglycerate mutase-like"/>
    <property type="match status" value="1"/>
</dbReference>
<sequence>MMKGPTGVIRDFPLTVYGHTQAAELGAFLSDGERTAPYPPPERVVSSPFIRCVAGGNGAIGIEHGVMEYYGTTPAGTGLHPRPAPNGAADLAAFFPGLLDDEYSSTLYPSRHGERVRDVFARAQLFADTWVGRMDDEGVRSAVLFSHAAVVIALGRALTGDWSLQVSAACAATSLYRRKPGTLGGAGDWERVYDGRADYLPAGAERDWSVGCGSEGGGELTALQDEGDFQQHSEADELPVGLAPGMDKYLRGRNVVYDPPKEAQRRPPVSRL</sequence>
<gene>
    <name evidence="1" type="ORF">VHUM_02163</name>
</gene>
<organism evidence="1 2">
    <name type="scientific">Vanrija humicola</name>
    <name type="common">Yeast</name>
    <name type="synonym">Cryptococcus humicola</name>
    <dbReference type="NCBI Taxonomy" id="5417"/>
    <lineage>
        <taxon>Eukaryota</taxon>
        <taxon>Fungi</taxon>
        <taxon>Dikarya</taxon>
        <taxon>Basidiomycota</taxon>
        <taxon>Agaricomycotina</taxon>
        <taxon>Tremellomycetes</taxon>
        <taxon>Trichosporonales</taxon>
        <taxon>Trichosporonaceae</taxon>
        <taxon>Vanrija</taxon>
    </lineage>
</organism>
<dbReference type="OrthoDB" id="414418at2759"/>
<reference evidence="1 2" key="1">
    <citation type="journal article" date="2019" name="PLoS Genet.">
        <title>Convergent evolution of linked mating-type loci in basidiomycete fungi.</title>
        <authorList>
            <person name="Sun S."/>
            <person name="Coelho M.A."/>
            <person name="Heitman J."/>
            <person name="Nowrousian M."/>
        </authorList>
    </citation>
    <scope>NUCLEOTIDE SEQUENCE [LARGE SCALE GENOMIC DNA]</scope>
    <source>
        <strain evidence="1 2">CBS 4282</strain>
    </source>
</reference>
<dbReference type="InterPro" id="IPR029033">
    <property type="entry name" value="His_PPase_superfam"/>
</dbReference>
<comment type="caution">
    <text evidence="1">The sequence shown here is derived from an EMBL/GenBank/DDBJ whole genome shotgun (WGS) entry which is preliminary data.</text>
</comment>
<keyword evidence="2" id="KW-1185">Reference proteome</keyword>
<proteinExistence type="predicted"/>
<dbReference type="Gene3D" id="3.40.50.1240">
    <property type="entry name" value="Phosphoglycerate mutase-like"/>
    <property type="match status" value="1"/>
</dbReference>
<evidence type="ECO:0000313" key="1">
    <source>
        <dbReference type="EMBL" id="TXT10658.1"/>
    </source>
</evidence>
<dbReference type="PANTHER" id="PTHR16469:SF51">
    <property type="entry name" value="TRANSCRIPTION FACTOR TAU 55 KDA SUBUNIT"/>
    <property type="match status" value="1"/>
</dbReference>
<dbReference type="EMBL" id="QKWK01000005">
    <property type="protein sequence ID" value="TXT10658.1"/>
    <property type="molecule type" value="Genomic_DNA"/>
</dbReference>
<dbReference type="PANTHER" id="PTHR16469">
    <property type="entry name" value="UBIQUITIN-ASSOCIATED AND SH3 DOMAIN-CONTAINING BA-RELATED"/>
    <property type="match status" value="1"/>
</dbReference>
<accession>A0A7D8YWK3</accession>
<name>A0A7D8YWK3_VANHU</name>
<dbReference type="Proteomes" id="UP000473826">
    <property type="component" value="Unassembled WGS sequence"/>
</dbReference>